<dbReference type="Pfam" id="PF00085">
    <property type="entry name" value="Thioredoxin"/>
    <property type="match status" value="1"/>
</dbReference>
<reference evidence="2" key="1">
    <citation type="journal article" date="2020" name="Nature">
        <title>Giant virus diversity and host interactions through global metagenomics.</title>
        <authorList>
            <person name="Schulz F."/>
            <person name="Roux S."/>
            <person name="Paez-Espino D."/>
            <person name="Jungbluth S."/>
            <person name="Walsh D.A."/>
            <person name="Denef V.J."/>
            <person name="McMahon K.D."/>
            <person name="Konstantinidis K.T."/>
            <person name="Eloe-Fadrosh E.A."/>
            <person name="Kyrpides N.C."/>
            <person name="Woyke T."/>
        </authorList>
    </citation>
    <scope>NUCLEOTIDE SEQUENCE</scope>
    <source>
        <strain evidence="2">GVMAG-S-1103017-68</strain>
    </source>
</reference>
<dbReference type="InterPro" id="IPR036249">
    <property type="entry name" value="Thioredoxin-like_sf"/>
</dbReference>
<sequence>METLLAYNSTFGKVEVLVYESDASFVLTAPANARLFGITQAGQVRVYGNVSTPTHNAFFTVEPGQTCTAHVVEAAQVVTTEVLTEGSGRVQVLDVPSVGAYVSDNPKAVMLLTASWCSPCNECLPAMEESCNAHSDMAFAMVDVGDADSEPLPVSFAIKTIPTIVVFNDGKECCRHEGTGGIREFLQTRLAGSKRVLDAGAVRD</sequence>
<dbReference type="PROSITE" id="PS51352">
    <property type="entry name" value="THIOREDOXIN_2"/>
    <property type="match status" value="1"/>
</dbReference>
<evidence type="ECO:0000313" key="2">
    <source>
        <dbReference type="EMBL" id="QHU15467.1"/>
    </source>
</evidence>
<feature type="domain" description="Thioredoxin" evidence="1">
    <location>
        <begin position="69"/>
        <end position="195"/>
    </location>
</feature>
<dbReference type="CDD" id="cd02947">
    <property type="entry name" value="TRX_family"/>
    <property type="match status" value="1"/>
</dbReference>
<name>A0A6C0KFB9_9ZZZZ</name>
<dbReference type="Gene3D" id="3.40.30.10">
    <property type="entry name" value="Glutaredoxin"/>
    <property type="match status" value="1"/>
</dbReference>
<protein>
    <recommendedName>
        <fullName evidence="1">Thioredoxin domain-containing protein</fullName>
    </recommendedName>
</protein>
<evidence type="ECO:0000259" key="1">
    <source>
        <dbReference type="PROSITE" id="PS51352"/>
    </source>
</evidence>
<accession>A0A6C0KFB9</accession>
<dbReference type="InterPro" id="IPR013766">
    <property type="entry name" value="Thioredoxin_domain"/>
</dbReference>
<organism evidence="2">
    <name type="scientific">viral metagenome</name>
    <dbReference type="NCBI Taxonomy" id="1070528"/>
    <lineage>
        <taxon>unclassified sequences</taxon>
        <taxon>metagenomes</taxon>
        <taxon>organismal metagenomes</taxon>
    </lineage>
</organism>
<dbReference type="AlphaFoldDB" id="A0A6C0KFB9"/>
<proteinExistence type="predicted"/>
<dbReference type="SUPFAM" id="SSF52833">
    <property type="entry name" value="Thioredoxin-like"/>
    <property type="match status" value="1"/>
</dbReference>
<dbReference type="EMBL" id="MN740859">
    <property type="protein sequence ID" value="QHU15467.1"/>
    <property type="molecule type" value="Genomic_DNA"/>
</dbReference>